<dbReference type="Pfam" id="PF07859">
    <property type="entry name" value="Abhydrolase_3"/>
    <property type="match status" value="1"/>
</dbReference>
<name>A0A1T5K5U6_9GAMM</name>
<dbReference type="GO" id="GO:0004806">
    <property type="term" value="F:triacylglycerol lipase activity"/>
    <property type="evidence" value="ECO:0007669"/>
    <property type="project" value="TreeGrafter"/>
</dbReference>
<evidence type="ECO:0000313" key="5">
    <source>
        <dbReference type="EMBL" id="SKC58993.1"/>
    </source>
</evidence>
<feature type="signal peptide" evidence="3">
    <location>
        <begin position="1"/>
        <end position="26"/>
    </location>
</feature>
<organism evidence="5 6">
    <name type="scientific">Pseudoxanthomonas indica</name>
    <dbReference type="NCBI Taxonomy" id="428993"/>
    <lineage>
        <taxon>Bacteria</taxon>
        <taxon>Pseudomonadati</taxon>
        <taxon>Pseudomonadota</taxon>
        <taxon>Gammaproteobacteria</taxon>
        <taxon>Lysobacterales</taxon>
        <taxon>Lysobacteraceae</taxon>
        <taxon>Pseudoxanthomonas</taxon>
    </lineage>
</organism>
<comment type="similarity">
    <text evidence="1">Belongs to the 'GDXG' lipolytic enzyme family.</text>
</comment>
<dbReference type="Proteomes" id="UP000190341">
    <property type="component" value="Unassembled WGS sequence"/>
</dbReference>
<dbReference type="EMBL" id="FUZV01000001">
    <property type="protein sequence ID" value="SKC58993.1"/>
    <property type="molecule type" value="Genomic_DNA"/>
</dbReference>
<dbReference type="STRING" id="428993.SAMN06296058_1389"/>
<dbReference type="Gene3D" id="3.40.50.1820">
    <property type="entry name" value="alpha/beta hydrolase"/>
    <property type="match status" value="1"/>
</dbReference>
<dbReference type="SUPFAM" id="SSF53474">
    <property type="entry name" value="alpha/beta-Hydrolases"/>
    <property type="match status" value="1"/>
</dbReference>
<sequence>MSRCPSLRARLLLCLATAATSAGVHAQPAQAPADTATTAMPATDLPYSGFASDAAKAKFAELLAEVRAGKAPNPTDIADQRQFYQRYNDARLQEVQRRYPAKVSELTLAGVSVHSVEPAGGIAAAQRQRVLINLHGGAFMWGAGSGALVEAIPIATVAGMRVVTVDYRLAPEHTYPAAVDDVEAVYRELLKHYRAENIGIYGCSAGGVLTAQATARLLQRKLPAPGAIGMFCGTGLLFRGDSGTLGQLAVGQAPMGSDGGASLPYLSTAKADDVVAYPMQSPELLARFPPSLLLAGGRDFALSALTTAQRRLLAAGVDARLIVFDGLWHAFFVFPDLPESQEAYARIGEFFDQQLGRAQR</sequence>
<feature type="domain" description="Alpha/beta hydrolase fold-3" evidence="4">
    <location>
        <begin position="131"/>
        <end position="332"/>
    </location>
</feature>
<evidence type="ECO:0000259" key="4">
    <source>
        <dbReference type="Pfam" id="PF07859"/>
    </source>
</evidence>
<dbReference type="InterPro" id="IPR013094">
    <property type="entry name" value="AB_hydrolase_3"/>
</dbReference>
<keyword evidence="2" id="KW-0378">Hydrolase</keyword>
<protein>
    <submittedName>
        <fullName evidence="5">Acetyl esterase/lipase</fullName>
    </submittedName>
</protein>
<dbReference type="PANTHER" id="PTHR48081">
    <property type="entry name" value="AB HYDROLASE SUPERFAMILY PROTEIN C4A8.06C"/>
    <property type="match status" value="1"/>
</dbReference>
<evidence type="ECO:0000256" key="3">
    <source>
        <dbReference type="SAM" id="SignalP"/>
    </source>
</evidence>
<keyword evidence="6" id="KW-1185">Reference proteome</keyword>
<dbReference type="InterPro" id="IPR029058">
    <property type="entry name" value="AB_hydrolase_fold"/>
</dbReference>
<evidence type="ECO:0000256" key="1">
    <source>
        <dbReference type="ARBA" id="ARBA00010515"/>
    </source>
</evidence>
<evidence type="ECO:0000256" key="2">
    <source>
        <dbReference type="ARBA" id="ARBA00022801"/>
    </source>
</evidence>
<dbReference type="PANTHER" id="PTHR48081:SF30">
    <property type="entry name" value="ACETYL-HYDROLASE LIPR-RELATED"/>
    <property type="match status" value="1"/>
</dbReference>
<keyword evidence="3" id="KW-0732">Signal</keyword>
<proteinExistence type="inferred from homology"/>
<gene>
    <name evidence="5" type="ORF">SAMN06296058_1389</name>
</gene>
<dbReference type="InterPro" id="IPR050300">
    <property type="entry name" value="GDXG_lipolytic_enzyme"/>
</dbReference>
<reference evidence="5 6" key="1">
    <citation type="submission" date="2017-02" db="EMBL/GenBank/DDBJ databases">
        <authorList>
            <person name="Peterson S.W."/>
        </authorList>
    </citation>
    <scope>NUCLEOTIDE SEQUENCE [LARGE SCALE GENOMIC DNA]</scope>
    <source>
        <strain evidence="5 6">P15</strain>
    </source>
</reference>
<feature type="chain" id="PRO_5012301445" evidence="3">
    <location>
        <begin position="27"/>
        <end position="360"/>
    </location>
</feature>
<dbReference type="AlphaFoldDB" id="A0A1T5K5U6"/>
<evidence type="ECO:0000313" key="6">
    <source>
        <dbReference type="Proteomes" id="UP000190341"/>
    </source>
</evidence>
<accession>A0A1T5K5U6</accession>